<gene>
    <name evidence="2" type="ORF">AERYTH_07265</name>
</gene>
<reference evidence="2 3" key="1">
    <citation type="journal article" date="1991" name="Int. J. Syst. Bacteriol.">
        <title>Description of the erythromycin-producing bacterium Arthrobacter sp. strain NRRL B-3381 as Aeromicrobium erythreum gen. nov., sp. nov.</title>
        <authorList>
            <person name="Miller E.S."/>
            <person name="Woese C.R."/>
            <person name="Brenner S."/>
        </authorList>
    </citation>
    <scope>NUCLEOTIDE SEQUENCE [LARGE SCALE GENOMIC DNA]</scope>
    <source>
        <strain evidence="2 3">AR18</strain>
    </source>
</reference>
<proteinExistence type="predicted"/>
<evidence type="ECO:0000313" key="3">
    <source>
        <dbReference type="Proteomes" id="UP000067689"/>
    </source>
</evidence>
<dbReference type="Proteomes" id="UP000067689">
    <property type="component" value="Chromosome"/>
</dbReference>
<evidence type="ECO:0000313" key="2">
    <source>
        <dbReference type="EMBL" id="ALX04503.1"/>
    </source>
</evidence>
<dbReference type="InterPro" id="IPR025335">
    <property type="entry name" value="DUF4241"/>
</dbReference>
<dbReference type="PATRIC" id="fig|2041.4.peg.1525"/>
<evidence type="ECO:0000256" key="1">
    <source>
        <dbReference type="SAM" id="MobiDB-lite"/>
    </source>
</evidence>
<name>A0A0U3TFY1_9ACTN</name>
<accession>A0A0U3TFY1</accession>
<dbReference type="AlphaFoldDB" id="A0A0U3TFY1"/>
<organism evidence="2 3">
    <name type="scientific">Aeromicrobium erythreum</name>
    <dbReference type="NCBI Taxonomy" id="2041"/>
    <lineage>
        <taxon>Bacteria</taxon>
        <taxon>Bacillati</taxon>
        <taxon>Actinomycetota</taxon>
        <taxon>Actinomycetes</taxon>
        <taxon>Propionibacteriales</taxon>
        <taxon>Nocardioidaceae</taxon>
        <taxon>Aeromicrobium</taxon>
    </lineage>
</organism>
<dbReference type="STRING" id="2041.AERYTH_07265"/>
<dbReference type="Pfam" id="PF14025">
    <property type="entry name" value="DUF4241"/>
    <property type="match status" value="1"/>
</dbReference>
<dbReference type="OrthoDB" id="9789980at2"/>
<dbReference type="EMBL" id="CP011502">
    <property type="protein sequence ID" value="ALX04503.1"/>
    <property type="molecule type" value="Genomic_DNA"/>
</dbReference>
<dbReference type="KEGG" id="aer:AERYTH_07265"/>
<sequence length="231" mass="24887">MDLQHFHALRTGVVETDEGPRTLTVERLGVLRLPSGRLEVSDSLVNLGEGMLVDVPGGDHPVAMTLADVSDAQDGSHVRVAYLSLVLAEGEPAVVERAAARDVPVDAGVVGFADAESVERGMPEDRSTWYDEVFDGWIELLHYPDDGVHRHGIDVRLPRATAGENVVLSTAGWGDGVYRVWRTLAADGSLLGVHVDLDVVDVQDDEPAPPAASAEEPEPATGGFLRRLFRR</sequence>
<feature type="region of interest" description="Disordered" evidence="1">
    <location>
        <begin position="203"/>
        <end position="225"/>
    </location>
</feature>
<protein>
    <recommendedName>
        <fullName evidence="4">DUF4241 domain-containing protein</fullName>
    </recommendedName>
</protein>
<dbReference type="RefSeq" id="WP_067856560.1">
    <property type="nucleotide sequence ID" value="NZ_CP011502.1"/>
</dbReference>
<keyword evidence="3" id="KW-1185">Reference proteome</keyword>
<evidence type="ECO:0008006" key="4">
    <source>
        <dbReference type="Google" id="ProtNLM"/>
    </source>
</evidence>